<proteinExistence type="predicted"/>
<evidence type="ECO:0000259" key="2">
    <source>
        <dbReference type="Pfam" id="PF10400"/>
    </source>
</evidence>
<evidence type="ECO:0000313" key="3">
    <source>
        <dbReference type="EMBL" id="OAK70715.1"/>
    </source>
</evidence>
<dbReference type="PATRIC" id="fig|217031.6.peg.2589"/>
<dbReference type="Gene3D" id="1.10.10.10">
    <property type="entry name" value="Winged helix-like DNA-binding domain superfamily/Winged helix DNA-binding domain"/>
    <property type="match status" value="1"/>
</dbReference>
<dbReference type="InterPro" id="IPR005149">
    <property type="entry name" value="Tscrpt_reg_PadR_N"/>
</dbReference>
<dbReference type="OrthoDB" id="9783723at2"/>
<feature type="domain" description="Transcription regulator PadR N-terminal" evidence="1">
    <location>
        <begin position="11"/>
        <end position="84"/>
    </location>
</feature>
<organism evidence="3 4">
    <name type="scientific">Lederbergia galactosidilytica</name>
    <dbReference type="NCBI Taxonomy" id="217031"/>
    <lineage>
        <taxon>Bacteria</taxon>
        <taxon>Bacillati</taxon>
        <taxon>Bacillota</taxon>
        <taxon>Bacilli</taxon>
        <taxon>Bacillales</taxon>
        <taxon>Bacillaceae</taxon>
        <taxon>Lederbergia</taxon>
    </lineage>
</organism>
<keyword evidence="4" id="KW-1185">Reference proteome</keyword>
<sequence length="186" mass="21937">MKKYNHTTYAILGILTTECRTGYAIKQLIDRSLNHFWKISYGQIYPTLKLIVEDELATVQTLSEEGKPERNEYSLTAKGIEVLKNWLEAPIEQIPVERNEVLLKLFFGRHQSKENSLLHLDNYKHKLVESYQVYQNIEEVIISNQQNNEDVTYWLFTLDYGKRVTKAAIEWCEATTNYFYKEDHHG</sequence>
<protein>
    <submittedName>
        <fullName evidence="3">Transcriptional regulator</fullName>
    </submittedName>
</protein>
<reference evidence="3 4" key="1">
    <citation type="submission" date="2015-05" db="EMBL/GenBank/DDBJ databases">
        <title>Comparison of genome.</title>
        <authorList>
            <person name="Zheng Z."/>
            <person name="Sun M."/>
        </authorList>
    </citation>
    <scope>NUCLEOTIDE SEQUENCE [LARGE SCALE GENOMIC DNA]</scope>
    <source>
        <strain evidence="3 4">G25-74</strain>
    </source>
</reference>
<name>A0A177ZS25_9BACI</name>
<accession>A0A177ZS25</accession>
<dbReference type="RefSeq" id="WP_057986486.1">
    <property type="nucleotide sequence ID" value="NZ_LDJR01000049.1"/>
</dbReference>
<dbReference type="Pfam" id="PF03551">
    <property type="entry name" value="PadR"/>
    <property type="match status" value="1"/>
</dbReference>
<evidence type="ECO:0000259" key="1">
    <source>
        <dbReference type="Pfam" id="PF03551"/>
    </source>
</evidence>
<dbReference type="Proteomes" id="UP000077881">
    <property type="component" value="Unassembled WGS sequence"/>
</dbReference>
<dbReference type="Pfam" id="PF10400">
    <property type="entry name" value="Vir_act_alpha_C"/>
    <property type="match status" value="1"/>
</dbReference>
<dbReference type="SUPFAM" id="SSF46785">
    <property type="entry name" value="Winged helix' DNA-binding domain"/>
    <property type="match status" value="1"/>
</dbReference>
<dbReference type="InterPro" id="IPR036388">
    <property type="entry name" value="WH-like_DNA-bd_sf"/>
</dbReference>
<comment type="caution">
    <text evidence="3">The sequence shown here is derived from an EMBL/GenBank/DDBJ whole genome shotgun (WGS) entry which is preliminary data.</text>
</comment>
<dbReference type="InterPro" id="IPR036390">
    <property type="entry name" value="WH_DNA-bd_sf"/>
</dbReference>
<dbReference type="Gene3D" id="6.10.140.190">
    <property type="match status" value="1"/>
</dbReference>
<dbReference type="PANTHER" id="PTHR43252:SF6">
    <property type="entry name" value="NEGATIVE TRANSCRIPTION REGULATOR PADR"/>
    <property type="match status" value="1"/>
</dbReference>
<dbReference type="EMBL" id="LDJR01000049">
    <property type="protein sequence ID" value="OAK70715.1"/>
    <property type="molecule type" value="Genomic_DNA"/>
</dbReference>
<evidence type="ECO:0000313" key="4">
    <source>
        <dbReference type="Proteomes" id="UP000077881"/>
    </source>
</evidence>
<dbReference type="STRING" id="217031.ABB05_12090"/>
<dbReference type="InterPro" id="IPR018309">
    <property type="entry name" value="Tscrpt_reg_PadR_C"/>
</dbReference>
<dbReference type="PANTHER" id="PTHR43252">
    <property type="entry name" value="TRANSCRIPTIONAL REGULATOR YQJI"/>
    <property type="match status" value="1"/>
</dbReference>
<dbReference type="AlphaFoldDB" id="A0A177ZS25"/>
<gene>
    <name evidence="3" type="ORF">ABB05_12090</name>
</gene>
<feature type="domain" description="Transcription regulator PadR C-terminal" evidence="2">
    <location>
        <begin position="98"/>
        <end position="175"/>
    </location>
</feature>